<dbReference type="AlphaFoldDB" id="A0A1T5P7I9"/>
<evidence type="ECO:0000313" key="1">
    <source>
        <dbReference type="EMBL" id="SKD08249.1"/>
    </source>
</evidence>
<gene>
    <name evidence="1" type="ORF">SAMN05660461_4202</name>
</gene>
<protein>
    <recommendedName>
        <fullName evidence="3">AAA domain-containing protein</fullName>
    </recommendedName>
</protein>
<dbReference type="EMBL" id="FUZZ01000003">
    <property type="protein sequence ID" value="SKD08249.1"/>
    <property type="molecule type" value="Genomic_DNA"/>
</dbReference>
<sequence length="181" mass="21362">MNFNPRKLFVIVGEPHSGKTRTIQYLFQRKQFYLFKQPIKLDALWNKKFIVVNTPDPYCRADDQLNRIKSVIQYHTASDTSFLFSLNLVLDNSAFDIRKILLYFNQSAFEVYYFVLYSSWFDKKVIREEHIFQLQQLAENGSIHLFDRLVTQSGLRFNERVEEVKEAIGKILGIAINVDPQ</sequence>
<evidence type="ECO:0000313" key="2">
    <source>
        <dbReference type="Proteomes" id="UP000190166"/>
    </source>
</evidence>
<keyword evidence="2" id="KW-1185">Reference proteome</keyword>
<accession>A0A1T5P7I9</accession>
<proteinExistence type="predicted"/>
<dbReference type="Proteomes" id="UP000190166">
    <property type="component" value="Unassembled WGS sequence"/>
</dbReference>
<reference evidence="1 2" key="1">
    <citation type="submission" date="2017-02" db="EMBL/GenBank/DDBJ databases">
        <authorList>
            <person name="Peterson S.W."/>
        </authorList>
    </citation>
    <scope>NUCLEOTIDE SEQUENCE [LARGE SCALE GENOMIC DNA]</scope>
    <source>
        <strain evidence="1 2">DSM 18108</strain>
    </source>
</reference>
<organism evidence="1 2">
    <name type="scientific">Chitinophaga ginsengisegetis</name>
    <dbReference type="NCBI Taxonomy" id="393003"/>
    <lineage>
        <taxon>Bacteria</taxon>
        <taxon>Pseudomonadati</taxon>
        <taxon>Bacteroidota</taxon>
        <taxon>Chitinophagia</taxon>
        <taxon>Chitinophagales</taxon>
        <taxon>Chitinophagaceae</taxon>
        <taxon>Chitinophaga</taxon>
    </lineage>
</organism>
<evidence type="ECO:0008006" key="3">
    <source>
        <dbReference type="Google" id="ProtNLM"/>
    </source>
</evidence>
<name>A0A1T5P7I9_9BACT</name>
<dbReference type="STRING" id="393003.SAMN05660461_4202"/>